<comment type="caution">
    <text evidence="2">The sequence shown here is derived from an EMBL/GenBank/DDBJ whole genome shotgun (WGS) entry which is preliminary data.</text>
</comment>
<feature type="compositionally biased region" description="Basic and acidic residues" evidence="1">
    <location>
        <begin position="68"/>
        <end position="79"/>
    </location>
</feature>
<feature type="region of interest" description="Disordered" evidence="1">
    <location>
        <begin position="296"/>
        <end position="322"/>
    </location>
</feature>
<accession>A0ABR1M4J8</accession>
<organism evidence="2 3">
    <name type="scientific">Phyllosticta citribraziliensis</name>
    <dbReference type="NCBI Taxonomy" id="989973"/>
    <lineage>
        <taxon>Eukaryota</taxon>
        <taxon>Fungi</taxon>
        <taxon>Dikarya</taxon>
        <taxon>Ascomycota</taxon>
        <taxon>Pezizomycotina</taxon>
        <taxon>Dothideomycetes</taxon>
        <taxon>Dothideomycetes incertae sedis</taxon>
        <taxon>Botryosphaeriales</taxon>
        <taxon>Phyllostictaceae</taxon>
        <taxon>Phyllosticta</taxon>
    </lineage>
</organism>
<keyword evidence="3" id="KW-1185">Reference proteome</keyword>
<feature type="compositionally biased region" description="Low complexity" evidence="1">
    <location>
        <begin position="55"/>
        <end position="64"/>
    </location>
</feature>
<dbReference type="GeneID" id="92027467"/>
<dbReference type="RefSeq" id="XP_066658792.1">
    <property type="nucleotide sequence ID" value="XM_066794561.1"/>
</dbReference>
<evidence type="ECO:0000313" key="3">
    <source>
        <dbReference type="Proteomes" id="UP001360953"/>
    </source>
</evidence>
<sequence>MIHTEGGEQAKVHASVAMSRKYPTNWSTYFPGSSIHSSSSGHSSVIQTHSKMPKHSAPAKPKAAVRYQKSDSTHVESSKPLRKTRLPDRAPAQNATASLLGRSTRQGSDAVGATASIADAALSTPAARHGHGTAGQAVRFAAARGDAADVAVGIEAVARLLEEIVILTAHAATDAVAGAGAAARQTTAWCCFRACWPRCCVTADARQAAHADVCCRPATKVVRVAVMSRSTSACARGCTCPAEHGGEETRRPCTAARCAFAAAVSVTAPRVRCEARRRRRRGVRSRVRKAVMRCAPATRKSSATDKRDRALTVGAGKLRSRE</sequence>
<dbReference type="Proteomes" id="UP001360953">
    <property type="component" value="Unassembled WGS sequence"/>
</dbReference>
<feature type="region of interest" description="Disordered" evidence="1">
    <location>
        <begin position="37"/>
        <end position="106"/>
    </location>
</feature>
<dbReference type="EMBL" id="JBBPEH010000002">
    <property type="protein sequence ID" value="KAK7542499.1"/>
    <property type="molecule type" value="Genomic_DNA"/>
</dbReference>
<proteinExistence type="predicted"/>
<evidence type="ECO:0000313" key="2">
    <source>
        <dbReference type="EMBL" id="KAK7542499.1"/>
    </source>
</evidence>
<reference evidence="2 3" key="1">
    <citation type="submission" date="2024-04" db="EMBL/GenBank/DDBJ databases">
        <title>Phyllosticta paracitricarpa is synonymous to the EU quarantine fungus P. citricarpa based on phylogenomic analyses.</title>
        <authorList>
            <consortium name="Lawrence Berkeley National Laboratory"/>
            <person name="Van ingen-buijs V.A."/>
            <person name="Van westerhoven A.C."/>
            <person name="Haridas S."/>
            <person name="Skiadas P."/>
            <person name="Martin F."/>
            <person name="Groenewald J.Z."/>
            <person name="Crous P.W."/>
            <person name="Seidl M.F."/>
        </authorList>
    </citation>
    <scope>NUCLEOTIDE SEQUENCE [LARGE SCALE GENOMIC DNA]</scope>
    <source>
        <strain evidence="2 3">CPC 17464</strain>
    </source>
</reference>
<gene>
    <name evidence="2" type="ORF">J3D65DRAFT_218322</name>
</gene>
<protein>
    <submittedName>
        <fullName evidence="2">Uncharacterized protein</fullName>
    </submittedName>
</protein>
<feature type="compositionally biased region" description="Polar residues" evidence="1">
    <location>
        <begin position="93"/>
        <end position="106"/>
    </location>
</feature>
<evidence type="ECO:0000256" key="1">
    <source>
        <dbReference type="SAM" id="MobiDB-lite"/>
    </source>
</evidence>
<name>A0ABR1M4J8_9PEZI</name>